<feature type="binding site" evidence="6">
    <location>
        <begin position="265"/>
        <end position="268"/>
    </location>
    <ligand>
        <name>GTP</name>
        <dbReference type="ChEBI" id="CHEBI:37565"/>
    </ligand>
</feature>
<dbReference type="NCBIfam" id="TIGR00231">
    <property type="entry name" value="small_GTP"/>
    <property type="match status" value="1"/>
</dbReference>
<dbReference type="PANTHER" id="PTHR42714">
    <property type="entry name" value="TRNA MODIFICATION GTPASE GTPBP3"/>
    <property type="match status" value="1"/>
</dbReference>
<name>A0A3M0MD58_9RHOB</name>
<feature type="binding site" evidence="6">
    <location>
        <position position="76"/>
    </location>
    <ligand>
        <name>(6S)-5-formyl-5,6,7,8-tetrahydrofolate</name>
        <dbReference type="ChEBI" id="CHEBI:57457"/>
    </ligand>
</feature>
<keyword evidence="2 6" id="KW-0819">tRNA processing</keyword>
<dbReference type="EMBL" id="QOKZ01000003">
    <property type="protein sequence ID" value="RMC35551.1"/>
    <property type="molecule type" value="Genomic_DNA"/>
</dbReference>
<feature type="binding site" evidence="6">
    <location>
        <begin position="221"/>
        <end position="226"/>
    </location>
    <ligand>
        <name>GTP</name>
        <dbReference type="ChEBI" id="CHEBI:37565"/>
    </ligand>
</feature>
<dbReference type="PROSITE" id="PS51709">
    <property type="entry name" value="G_TRME"/>
    <property type="match status" value="1"/>
</dbReference>
<dbReference type="GO" id="GO:0003924">
    <property type="term" value="F:GTPase activity"/>
    <property type="evidence" value="ECO:0007669"/>
    <property type="project" value="UniProtKB-UniRule"/>
</dbReference>
<dbReference type="RefSeq" id="WP_122112173.1">
    <property type="nucleotide sequence ID" value="NZ_QOKZ01000003.1"/>
</dbReference>
<dbReference type="Proteomes" id="UP000273516">
    <property type="component" value="Unassembled WGS sequence"/>
</dbReference>
<feature type="domain" description="TrmE-type G" evidence="7">
    <location>
        <begin position="211"/>
        <end position="351"/>
    </location>
</feature>
<dbReference type="OrthoDB" id="9805918at2"/>
<evidence type="ECO:0000256" key="4">
    <source>
        <dbReference type="ARBA" id="ARBA00022958"/>
    </source>
</evidence>
<sequence>MDLIFAEATPPGRGGVSVIRLSGHGARAVVEDLAGNLPSARHGYLRSIQDDGEALDQALVVWFEDGRSFTGEETAELHLHGAPVVIKRVAKALEKRGARQAVAGEFTRRAFQSGRMDLAEVEGLGDLLEAETEAQRQLAIRAASGELGRKAETWRELLIRAGALIEASVDFADEEVPDDVPDEVFSILARLRSYLDDEIGGFPAAESLRKGFEIAVIGPPNAGKSSLINRIARRDVALVSNIAGTTRDVIEIRLDLNGLAVTLLDTAGLRVSADEIEQMGVDRARQRALAADLRLHLSETGETEPDLWRDGDIRVVTKADLAHKSASELSVSSLTGDGIDRLLSELHERLSSRVAGAGVVSHERQVKALREARESLKDIKELPPELLAEMIRQTAASLDRLLGRIGAEEYLDVIFTSYCIGK</sequence>
<dbReference type="HAMAP" id="MF_00379">
    <property type="entry name" value="GTPase_MnmE"/>
    <property type="match status" value="1"/>
</dbReference>
<keyword evidence="4 6" id="KW-0630">Potassium</keyword>
<keyword evidence="9" id="KW-1185">Reference proteome</keyword>
<protein>
    <recommendedName>
        <fullName evidence="6">tRNA modification GTPase MnmE</fullName>
        <ecNumber evidence="6">3.6.-.-</ecNumber>
    </recommendedName>
</protein>
<comment type="caution">
    <text evidence="8">The sequence shown here is derived from an EMBL/GenBank/DDBJ whole genome shotgun (WGS) entry which is preliminary data.</text>
</comment>
<dbReference type="Gene3D" id="3.40.50.300">
    <property type="entry name" value="P-loop containing nucleotide triphosphate hydrolases"/>
    <property type="match status" value="1"/>
</dbReference>
<dbReference type="NCBIfam" id="NF003661">
    <property type="entry name" value="PRK05291.1-3"/>
    <property type="match status" value="1"/>
</dbReference>
<dbReference type="CDD" id="cd04164">
    <property type="entry name" value="trmE"/>
    <property type="match status" value="1"/>
</dbReference>
<dbReference type="InterPro" id="IPR005225">
    <property type="entry name" value="Small_GTP-bd"/>
</dbReference>
<dbReference type="InterPro" id="IPR027266">
    <property type="entry name" value="TrmE/GcvT-like"/>
</dbReference>
<comment type="subunit">
    <text evidence="6">Homodimer. Heterotetramer of two MnmE and two MnmG subunits.</text>
</comment>
<dbReference type="Gene3D" id="3.30.1360.120">
    <property type="entry name" value="Probable tRNA modification gtpase trme, domain 1"/>
    <property type="match status" value="1"/>
</dbReference>
<feature type="binding site" evidence="6">
    <location>
        <position position="245"/>
    </location>
    <ligand>
        <name>K(+)</name>
        <dbReference type="ChEBI" id="CHEBI:29103"/>
    </ligand>
</feature>
<dbReference type="GO" id="GO:0005525">
    <property type="term" value="F:GTP binding"/>
    <property type="evidence" value="ECO:0007669"/>
    <property type="project" value="UniProtKB-UniRule"/>
</dbReference>
<dbReference type="Pfam" id="PF01926">
    <property type="entry name" value="MMR_HSR1"/>
    <property type="match status" value="1"/>
</dbReference>
<gene>
    <name evidence="6" type="primary">mnmE</name>
    <name evidence="6" type="synonym">trmE</name>
    <name evidence="8" type="ORF">C9E81_10015</name>
</gene>
<dbReference type="GO" id="GO:0030488">
    <property type="term" value="P:tRNA methylation"/>
    <property type="evidence" value="ECO:0007669"/>
    <property type="project" value="TreeGrafter"/>
</dbReference>
<dbReference type="InterPro" id="IPR018948">
    <property type="entry name" value="GTP-bd_TrmE_N"/>
</dbReference>
<accession>A0A3M0MD58</accession>
<evidence type="ECO:0000313" key="8">
    <source>
        <dbReference type="EMBL" id="RMC35551.1"/>
    </source>
</evidence>
<dbReference type="InterPro" id="IPR027417">
    <property type="entry name" value="P-loop_NTPase"/>
</dbReference>
<feature type="binding site" evidence="6">
    <location>
        <position position="20"/>
    </location>
    <ligand>
        <name>(6S)-5-formyl-5,6,7,8-tetrahydrofolate</name>
        <dbReference type="ChEBI" id="CHEBI:57457"/>
    </ligand>
</feature>
<feature type="binding site" evidence="6">
    <location>
        <position position="221"/>
    </location>
    <ligand>
        <name>K(+)</name>
        <dbReference type="ChEBI" id="CHEBI:29103"/>
    </ligand>
</feature>
<feature type="binding site" evidence="6">
    <location>
        <position position="246"/>
    </location>
    <ligand>
        <name>Mg(2+)</name>
        <dbReference type="ChEBI" id="CHEBI:18420"/>
    </ligand>
</feature>
<keyword evidence="3 6" id="KW-0547">Nucleotide-binding</keyword>
<comment type="caution">
    <text evidence="6">Lacks conserved residue(s) required for the propagation of feature annotation.</text>
</comment>
<keyword evidence="6" id="KW-0460">Magnesium</keyword>
<feature type="binding site" evidence="6">
    <location>
        <position position="115"/>
    </location>
    <ligand>
        <name>(6S)-5-formyl-5,6,7,8-tetrahydrofolate</name>
        <dbReference type="ChEBI" id="CHEBI:57457"/>
    </ligand>
</feature>
<evidence type="ECO:0000256" key="2">
    <source>
        <dbReference type="ARBA" id="ARBA00022694"/>
    </source>
</evidence>
<dbReference type="EC" id="3.6.-.-" evidence="6"/>
<dbReference type="InterPro" id="IPR031168">
    <property type="entry name" value="G_TrmE"/>
</dbReference>
<dbReference type="PANTHER" id="PTHR42714:SF2">
    <property type="entry name" value="TRNA MODIFICATION GTPASE GTPBP3, MITOCHONDRIAL"/>
    <property type="match status" value="1"/>
</dbReference>
<dbReference type="InterPro" id="IPR004520">
    <property type="entry name" value="GTPase_MnmE"/>
</dbReference>
<proteinExistence type="inferred from homology"/>
<feature type="binding site" evidence="6">
    <location>
        <position position="225"/>
    </location>
    <ligand>
        <name>Mg(2+)</name>
        <dbReference type="ChEBI" id="CHEBI:18420"/>
    </ligand>
</feature>
<dbReference type="GO" id="GO:0046872">
    <property type="term" value="F:metal ion binding"/>
    <property type="evidence" value="ECO:0007669"/>
    <property type="project" value="UniProtKB-KW"/>
</dbReference>
<dbReference type="GO" id="GO:0002098">
    <property type="term" value="P:tRNA wobble uridine modification"/>
    <property type="evidence" value="ECO:0007669"/>
    <property type="project" value="TreeGrafter"/>
</dbReference>
<dbReference type="Pfam" id="PF10396">
    <property type="entry name" value="TrmE_N"/>
    <property type="match status" value="1"/>
</dbReference>
<comment type="cofactor">
    <cofactor evidence="6">
        <name>K(+)</name>
        <dbReference type="ChEBI" id="CHEBI:29103"/>
    </cofactor>
    <text evidence="6">Binds 1 potassium ion per subunit.</text>
</comment>
<evidence type="ECO:0000256" key="1">
    <source>
        <dbReference type="ARBA" id="ARBA00011043"/>
    </source>
</evidence>
<evidence type="ECO:0000256" key="6">
    <source>
        <dbReference type="HAMAP-Rule" id="MF_00379"/>
    </source>
</evidence>
<feature type="binding site" evidence="6">
    <location>
        <begin position="240"/>
        <end position="246"/>
    </location>
    <ligand>
        <name>GTP</name>
        <dbReference type="ChEBI" id="CHEBI:37565"/>
    </ligand>
</feature>
<comment type="function">
    <text evidence="6">Exhibits a very high intrinsic GTPase hydrolysis rate. Involved in the addition of a carboxymethylaminomethyl (cmnm) group at the wobble position (U34) of certain tRNAs, forming tRNA-cmnm(5)s(2)U34.</text>
</comment>
<feature type="binding site" evidence="6">
    <location>
        <position position="240"/>
    </location>
    <ligand>
        <name>K(+)</name>
        <dbReference type="ChEBI" id="CHEBI:29103"/>
    </ligand>
</feature>
<dbReference type="Gene3D" id="1.20.120.430">
    <property type="entry name" value="tRNA modification GTPase MnmE domain 2"/>
    <property type="match status" value="1"/>
</dbReference>
<dbReference type="AlphaFoldDB" id="A0A3M0MD58"/>
<keyword evidence="6" id="KW-0378">Hydrolase</keyword>
<dbReference type="Pfam" id="PF12631">
    <property type="entry name" value="MnmE_helical"/>
    <property type="match status" value="1"/>
</dbReference>
<keyword evidence="6" id="KW-0963">Cytoplasm</keyword>
<dbReference type="CDD" id="cd14858">
    <property type="entry name" value="TrmE_N"/>
    <property type="match status" value="1"/>
</dbReference>
<dbReference type="InterPro" id="IPR025867">
    <property type="entry name" value="MnmE_helical"/>
</dbReference>
<reference evidence="8 9" key="1">
    <citation type="submission" date="2018-07" db="EMBL/GenBank/DDBJ databases">
        <authorList>
            <person name="Zhang Y."/>
            <person name="Wang L."/>
            <person name="Ma S."/>
        </authorList>
    </citation>
    <scope>NUCLEOTIDE SEQUENCE [LARGE SCALE GENOMIC DNA]</scope>
    <source>
        <strain evidence="8 9">4-2</strain>
    </source>
</reference>
<keyword evidence="6" id="KW-0479">Metal-binding</keyword>
<evidence type="ECO:0000256" key="5">
    <source>
        <dbReference type="ARBA" id="ARBA00023134"/>
    </source>
</evidence>
<dbReference type="SUPFAM" id="SSF52540">
    <property type="entry name" value="P-loop containing nucleoside triphosphate hydrolases"/>
    <property type="match status" value="1"/>
</dbReference>
<evidence type="ECO:0000256" key="3">
    <source>
        <dbReference type="ARBA" id="ARBA00022741"/>
    </source>
</evidence>
<dbReference type="InterPro" id="IPR006073">
    <property type="entry name" value="GTP-bd"/>
</dbReference>
<comment type="subcellular location">
    <subcellularLocation>
        <location evidence="6">Cytoplasm</location>
    </subcellularLocation>
</comment>
<feature type="binding site" evidence="6">
    <location>
        <position position="242"/>
    </location>
    <ligand>
        <name>K(+)</name>
        <dbReference type="ChEBI" id="CHEBI:29103"/>
    </ligand>
</feature>
<dbReference type="GO" id="GO:0005737">
    <property type="term" value="C:cytoplasm"/>
    <property type="evidence" value="ECO:0007669"/>
    <property type="project" value="UniProtKB-SubCell"/>
</dbReference>
<evidence type="ECO:0000313" key="9">
    <source>
        <dbReference type="Proteomes" id="UP000273516"/>
    </source>
</evidence>
<dbReference type="InterPro" id="IPR027368">
    <property type="entry name" value="MnmE_dom2"/>
</dbReference>
<feature type="binding site" evidence="6">
    <location>
        <position position="422"/>
    </location>
    <ligand>
        <name>(6S)-5-formyl-5,6,7,8-tetrahydrofolate</name>
        <dbReference type="ChEBI" id="CHEBI:57457"/>
    </ligand>
</feature>
<keyword evidence="5 6" id="KW-0342">GTP-binding</keyword>
<evidence type="ECO:0000259" key="7">
    <source>
        <dbReference type="PROSITE" id="PS51709"/>
    </source>
</evidence>
<organism evidence="8 9">
    <name type="scientific">Paracoccus alkanivorans</name>
    <dbReference type="NCBI Taxonomy" id="2116655"/>
    <lineage>
        <taxon>Bacteria</taxon>
        <taxon>Pseudomonadati</taxon>
        <taxon>Pseudomonadota</taxon>
        <taxon>Alphaproteobacteria</taxon>
        <taxon>Rhodobacterales</taxon>
        <taxon>Paracoccaceae</taxon>
        <taxon>Paracoccus</taxon>
    </lineage>
</organism>
<comment type="similarity">
    <text evidence="1 6">Belongs to the TRAFAC class TrmE-Era-EngA-EngB-Septin-like GTPase superfamily. TrmE GTPase family.</text>
</comment>